<dbReference type="SUPFAM" id="SSF109604">
    <property type="entry name" value="HD-domain/PDEase-like"/>
    <property type="match status" value="1"/>
</dbReference>
<dbReference type="Pfam" id="PF01966">
    <property type="entry name" value="HD"/>
    <property type="match status" value="1"/>
</dbReference>
<sequence length="323" mass="37148">MKLVDPLYGTFEVEDVIAELIETDAIQRLKKIHQGGASYLINPKWCVNRYDHSVGVCLLIRKLGGSIEEQIAGLLHDISHTAFSHVVDYVLKNKQEDYHEEIFENILNQSEIPKVLSENGFHHKDILSRNWGILEQDFPDLCADRVDYTLRDMYTYGVISKKEVNTFLSTLLVSNGKICINSIESAGWFVSTYIKVVIDFFLNPYNVYGNQQFAQILQFSLESEIITLEDLQQDDESVLEMLWKNPNEKLKNLLQQLHPNVLVEDNEDEYDIHVRKKTRIVDPLVYIGGKTKRASEVSKTVRKQNKEALEKSLKGAFVKIINS</sequence>
<dbReference type="SMART" id="SM00471">
    <property type="entry name" value="HDc"/>
    <property type="match status" value="1"/>
</dbReference>
<dbReference type="Proteomes" id="UP001231941">
    <property type="component" value="Unassembled WGS sequence"/>
</dbReference>
<accession>A0ABT9J1D7</accession>
<protein>
    <submittedName>
        <fullName evidence="2">HD domain-containing protein</fullName>
    </submittedName>
</protein>
<dbReference type="RefSeq" id="WP_305992737.1">
    <property type="nucleotide sequence ID" value="NZ_JAVAMP010000008.1"/>
</dbReference>
<proteinExistence type="predicted"/>
<feature type="domain" description="HD" evidence="1">
    <location>
        <begin position="49"/>
        <end position="149"/>
    </location>
</feature>
<dbReference type="InterPro" id="IPR003607">
    <property type="entry name" value="HD/PDEase_dom"/>
</dbReference>
<dbReference type="EMBL" id="JAVAMP010000008">
    <property type="protein sequence ID" value="MDP5275425.1"/>
    <property type="molecule type" value="Genomic_DNA"/>
</dbReference>
<keyword evidence="3" id="KW-1185">Reference proteome</keyword>
<reference evidence="2 3" key="1">
    <citation type="submission" date="2023-08" db="EMBL/GenBank/DDBJ databases">
        <authorList>
            <person name="Park J.-S."/>
        </authorList>
    </citation>
    <scope>NUCLEOTIDE SEQUENCE [LARGE SCALE GENOMIC DNA]</scope>
    <source>
        <strain evidence="2 3">2205SS18-9</strain>
    </source>
</reference>
<dbReference type="InterPro" id="IPR050135">
    <property type="entry name" value="dGTPase-like"/>
</dbReference>
<evidence type="ECO:0000313" key="2">
    <source>
        <dbReference type="EMBL" id="MDP5275425.1"/>
    </source>
</evidence>
<evidence type="ECO:0000313" key="3">
    <source>
        <dbReference type="Proteomes" id="UP001231941"/>
    </source>
</evidence>
<dbReference type="CDD" id="cd00077">
    <property type="entry name" value="HDc"/>
    <property type="match status" value="1"/>
</dbReference>
<dbReference type="PANTHER" id="PTHR11373:SF41">
    <property type="entry name" value="METAL-DEPENDENT PHOSPHOHYDROLASE"/>
    <property type="match status" value="1"/>
</dbReference>
<gene>
    <name evidence="2" type="ORF">Q5Y73_15055</name>
</gene>
<dbReference type="InterPro" id="IPR006674">
    <property type="entry name" value="HD_domain"/>
</dbReference>
<dbReference type="PROSITE" id="PS51831">
    <property type="entry name" value="HD"/>
    <property type="match status" value="1"/>
</dbReference>
<name>A0ABT9J1D7_9BACL</name>
<dbReference type="PANTHER" id="PTHR11373">
    <property type="entry name" value="DEOXYNUCLEOSIDE TRIPHOSPHATE TRIPHOSPHOHYDROLASE"/>
    <property type="match status" value="1"/>
</dbReference>
<evidence type="ECO:0000259" key="1">
    <source>
        <dbReference type="PROSITE" id="PS51831"/>
    </source>
</evidence>
<comment type="caution">
    <text evidence="2">The sequence shown here is derived from an EMBL/GenBank/DDBJ whole genome shotgun (WGS) entry which is preliminary data.</text>
</comment>
<organism evidence="2 3">
    <name type="scientific">Chengkuizengella axinellae</name>
    <dbReference type="NCBI Taxonomy" id="3064388"/>
    <lineage>
        <taxon>Bacteria</taxon>
        <taxon>Bacillati</taxon>
        <taxon>Bacillota</taxon>
        <taxon>Bacilli</taxon>
        <taxon>Bacillales</taxon>
        <taxon>Paenibacillaceae</taxon>
        <taxon>Chengkuizengella</taxon>
    </lineage>
</organism>
<dbReference type="Gene3D" id="1.10.3210.10">
    <property type="entry name" value="Hypothetical protein af1432"/>
    <property type="match status" value="1"/>
</dbReference>